<feature type="transmembrane region" description="Helical" evidence="8">
    <location>
        <begin position="252"/>
        <end position="272"/>
    </location>
</feature>
<keyword evidence="5 8" id="KW-0812">Transmembrane</keyword>
<dbReference type="PANTHER" id="PTHR23504">
    <property type="entry name" value="MAJOR FACILITATOR SUPERFAMILY DOMAIN-CONTAINING PROTEIN 10"/>
    <property type="match status" value="1"/>
</dbReference>
<dbReference type="RefSeq" id="WP_106524799.1">
    <property type="nucleotide sequence ID" value="NZ_PYGD01000011.1"/>
</dbReference>
<name>A0A2P8CX67_9BACT</name>
<feature type="transmembrane region" description="Helical" evidence="8">
    <location>
        <begin position="165"/>
        <end position="185"/>
    </location>
</feature>
<dbReference type="Gene3D" id="1.20.1250.20">
    <property type="entry name" value="MFS general substrate transporter like domains"/>
    <property type="match status" value="1"/>
</dbReference>
<feature type="transmembrane region" description="Helical" evidence="8">
    <location>
        <begin position="379"/>
        <end position="396"/>
    </location>
</feature>
<feature type="transmembrane region" description="Helical" evidence="8">
    <location>
        <begin position="79"/>
        <end position="98"/>
    </location>
</feature>
<dbReference type="PANTHER" id="PTHR23504:SF15">
    <property type="entry name" value="MAJOR FACILITATOR SUPERFAMILY (MFS) PROFILE DOMAIN-CONTAINING PROTEIN"/>
    <property type="match status" value="1"/>
</dbReference>
<feature type="domain" description="Major facilitator superfamily (MFS) profile" evidence="9">
    <location>
        <begin position="8"/>
        <end position="403"/>
    </location>
</feature>
<comment type="subcellular location">
    <subcellularLocation>
        <location evidence="2">Membrane</location>
        <topology evidence="2">Multi-pass membrane protein</topology>
    </subcellularLocation>
</comment>
<comment type="similarity">
    <text evidence="3">Belongs to the major facilitator superfamily. TCR/Tet family.</text>
</comment>
<dbReference type="CDD" id="cd17388">
    <property type="entry name" value="MFS_TetA"/>
    <property type="match status" value="1"/>
</dbReference>
<dbReference type="GO" id="GO:0022857">
    <property type="term" value="F:transmembrane transporter activity"/>
    <property type="evidence" value="ECO:0007669"/>
    <property type="project" value="InterPro"/>
</dbReference>
<evidence type="ECO:0000256" key="1">
    <source>
        <dbReference type="ARBA" id="ARBA00003279"/>
    </source>
</evidence>
<proteinExistence type="inferred from homology"/>
<keyword evidence="11" id="KW-1185">Reference proteome</keyword>
<protein>
    <submittedName>
        <fullName evidence="10">DHA1 family tetracycline resistance protein-like MFS transporter</fullName>
    </submittedName>
</protein>
<accession>A0A2P8CX67</accession>
<feature type="transmembrane region" description="Helical" evidence="8">
    <location>
        <begin position="48"/>
        <end position="67"/>
    </location>
</feature>
<evidence type="ECO:0000313" key="10">
    <source>
        <dbReference type="EMBL" id="PSK89554.1"/>
    </source>
</evidence>
<evidence type="ECO:0000256" key="8">
    <source>
        <dbReference type="SAM" id="Phobius"/>
    </source>
</evidence>
<evidence type="ECO:0000256" key="4">
    <source>
        <dbReference type="ARBA" id="ARBA00022448"/>
    </source>
</evidence>
<dbReference type="PROSITE" id="PS00216">
    <property type="entry name" value="SUGAR_TRANSPORT_1"/>
    <property type="match status" value="1"/>
</dbReference>
<comment type="caution">
    <text evidence="10">The sequence shown here is derived from an EMBL/GenBank/DDBJ whole genome shotgun (WGS) entry which is preliminary data.</text>
</comment>
<evidence type="ECO:0000259" key="9">
    <source>
        <dbReference type="PROSITE" id="PS50850"/>
    </source>
</evidence>
<sequence length="406" mass="43914">MSAKRSAALGFIFVTLLLDVIGLGIILPVMPKLIEHLTGKGLSDAARYSGWLTFAYAAAQFICSPLIGGLSDKYGRRPVLLLSMLGFGLDYVFMAFVTDINLLFVGRIVAGITGASMATATAYIADISSPEKRAQNFGLVGAAFGLGLIIGPGLGALLSQWGLRAPFIASAALTFLNFIYGLFILPESLPRENRRKFDLRRANPIGSLIYLRRYPVIAGLVITLLLSYISSFAIHTTWVFYTMMKFNWNEQWVGMSLMFIGITVVIVSGGLVRVIIPSIGKKNAMLSGLLLYFAGLILVAFATQSWMLFVFMIPYCLGGICEPALRGIMSNQVPANEQGELQGALTSLLSLTQIVGPLVMTYTFSYFTRPGGAVYFPEAPFILGAVLLLVSVLLAARSTRGLAVQE</sequence>
<evidence type="ECO:0000256" key="7">
    <source>
        <dbReference type="ARBA" id="ARBA00023136"/>
    </source>
</evidence>
<keyword evidence="6 8" id="KW-1133">Transmembrane helix</keyword>
<feature type="transmembrane region" description="Helical" evidence="8">
    <location>
        <begin position="216"/>
        <end position="240"/>
    </location>
</feature>
<reference evidence="10 11" key="1">
    <citation type="submission" date="2018-03" db="EMBL/GenBank/DDBJ databases">
        <title>Genomic Encyclopedia of Type Strains, Phase III (KMG-III): the genomes of soil and plant-associated and newly described type strains.</title>
        <authorList>
            <person name="Whitman W."/>
        </authorList>
    </citation>
    <scope>NUCLEOTIDE SEQUENCE [LARGE SCALE GENOMIC DNA]</scope>
    <source>
        <strain evidence="10 11">CGMCC 1.12700</strain>
    </source>
</reference>
<evidence type="ECO:0000256" key="2">
    <source>
        <dbReference type="ARBA" id="ARBA00004141"/>
    </source>
</evidence>
<gene>
    <name evidence="10" type="ORF">B0I18_111110</name>
</gene>
<dbReference type="InterPro" id="IPR011701">
    <property type="entry name" value="MFS"/>
</dbReference>
<keyword evidence="7 8" id="KW-0472">Membrane</keyword>
<keyword evidence="4" id="KW-0813">Transport</keyword>
<dbReference type="GO" id="GO:0016020">
    <property type="term" value="C:membrane"/>
    <property type="evidence" value="ECO:0007669"/>
    <property type="project" value="UniProtKB-SubCell"/>
</dbReference>
<dbReference type="SUPFAM" id="SSF103473">
    <property type="entry name" value="MFS general substrate transporter"/>
    <property type="match status" value="1"/>
</dbReference>
<dbReference type="PROSITE" id="PS50850">
    <property type="entry name" value="MFS"/>
    <property type="match status" value="1"/>
</dbReference>
<organism evidence="10 11">
    <name type="scientific">Taibaiella chishuiensis</name>
    <dbReference type="NCBI Taxonomy" id="1434707"/>
    <lineage>
        <taxon>Bacteria</taxon>
        <taxon>Pseudomonadati</taxon>
        <taxon>Bacteroidota</taxon>
        <taxon>Chitinophagia</taxon>
        <taxon>Chitinophagales</taxon>
        <taxon>Chitinophagaceae</taxon>
        <taxon>Taibaiella</taxon>
    </lineage>
</organism>
<dbReference type="InterPro" id="IPR001958">
    <property type="entry name" value="Tet-R_TetA/multi-R_MdtG-like"/>
</dbReference>
<dbReference type="Proteomes" id="UP000240572">
    <property type="component" value="Unassembled WGS sequence"/>
</dbReference>
<dbReference type="InterPro" id="IPR036259">
    <property type="entry name" value="MFS_trans_sf"/>
</dbReference>
<comment type="function">
    <text evidence="1">Resistance to tetracycline by an active tetracycline efflux. This is an energy-dependent process that decreases the accumulation of the antibiotic in whole cells. This protein functions as a metal-tetracycline/H(+) antiporter.</text>
</comment>
<dbReference type="Pfam" id="PF07690">
    <property type="entry name" value="MFS_1"/>
    <property type="match status" value="2"/>
</dbReference>
<feature type="transmembrane region" description="Helical" evidence="8">
    <location>
        <begin position="284"/>
        <end position="302"/>
    </location>
</feature>
<feature type="transmembrane region" description="Helical" evidence="8">
    <location>
        <begin position="137"/>
        <end position="159"/>
    </location>
</feature>
<dbReference type="InterPro" id="IPR005829">
    <property type="entry name" value="Sugar_transporter_CS"/>
</dbReference>
<dbReference type="AlphaFoldDB" id="A0A2P8CX67"/>
<dbReference type="InterPro" id="IPR020846">
    <property type="entry name" value="MFS_dom"/>
</dbReference>
<evidence type="ECO:0000256" key="3">
    <source>
        <dbReference type="ARBA" id="ARBA00007520"/>
    </source>
</evidence>
<dbReference type="OrthoDB" id="9793283at2"/>
<evidence type="ECO:0000256" key="6">
    <source>
        <dbReference type="ARBA" id="ARBA00022989"/>
    </source>
</evidence>
<dbReference type="PRINTS" id="PR01035">
    <property type="entry name" value="TCRTETA"/>
</dbReference>
<evidence type="ECO:0000256" key="5">
    <source>
        <dbReference type="ARBA" id="ARBA00022692"/>
    </source>
</evidence>
<feature type="transmembrane region" description="Helical" evidence="8">
    <location>
        <begin position="104"/>
        <end position="125"/>
    </location>
</feature>
<dbReference type="EMBL" id="PYGD01000011">
    <property type="protein sequence ID" value="PSK89554.1"/>
    <property type="molecule type" value="Genomic_DNA"/>
</dbReference>
<evidence type="ECO:0000313" key="11">
    <source>
        <dbReference type="Proteomes" id="UP000240572"/>
    </source>
</evidence>